<dbReference type="RefSeq" id="XP_016760529.1">
    <property type="nucleotide sequence ID" value="XM_016901299.1"/>
</dbReference>
<dbReference type="AlphaFoldDB" id="M3CF53"/>
<organism evidence="2 3">
    <name type="scientific">Sphaerulina musiva (strain SO2202)</name>
    <name type="common">Poplar stem canker fungus</name>
    <name type="synonym">Septoria musiva</name>
    <dbReference type="NCBI Taxonomy" id="692275"/>
    <lineage>
        <taxon>Eukaryota</taxon>
        <taxon>Fungi</taxon>
        <taxon>Dikarya</taxon>
        <taxon>Ascomycota</taxon>
        <taxon>Pezizomycotina</taxon>
        <taxon>Dothideomycetes</taxon>
        <taxon>Dothideomycetidae</taxon>
        <taxon>Mycosphaerellales</taxon>
        <taxon>Mycosphaerellaceae</taxon>
        <taxon>Sphaerulina</taxon>
    </lineage>
</organism>
<keyword evidence="3" id="KW-1185">Reference proteome</keyword>
<accession>M3CF53</accession>
<gene>
    <name evidence="2" type="ORF">SEPMUDRAFT_117002</name>
</gene>
<evidence type="ECO:0000313" key="3">
    <source>
        <dbReference type="Proteomes" id="UP000016931"/>
    </source>
</evidence>
<dbReference type="HOGENOM" id="CLU_934361_0_0_1"/>
<dbReference type="Proteomes" id="UP000016931">
    <property type="component" value="Unassembled WGS sequence"/>
</dbReference>
<evidence type="ECO:0000256" key="1">
    <source>
        <dbReference type="SAM" id="MobiDB-lite"/>
    </source>
</evidence>
<reference evidence="2 3" key="1">
    <citation type="journal article" date="2012" name="PLoS Pathog.">
        <title>Diverse lifestyles and strategies of plant pathogenesis encoded in the genomes of eighteen Dothideomycetes fungi.</title>
        <authorList>
            <person name="Ohm R.A."/>
            <person name="Feau N."/>
            <person name="Henrissat B."/>
            <person name="Schoch C.L."/>
            <person name="Horwitz B.A."/>
            <person name="Barry K.W."/>
            <person name="Condon B.J."/>
            <person name="Copeland A.C."/>
            <person name="Dhillon B."/>
            <person name="Glaser F."/>
            <person name="Hesse C.N."/>
            <person name="Kosti I."/>
            <person name="LaButti K."/>
            <person name="Lindquist E.A."/>
            <person name="Lucas S."/>
            <person name="Salamov A.A."/>
            <person name="Bradshaw R.E."/>
            <person name="Ciuffetti L."/>
            <person name="Hamelin R.C."/>
            <person name="Kema G.H.J."/>
            <person name="Lawrence C."/>
            <person name="Scott J.A."/>
            <person name="Spatafora J.W."/>
            <person name="Turgeon B.G."/>
            <person name="de Wit P.J.G.M."/>
            <person name="Zhong S."/>
            <person name="Goodwin S.B."/>
            <person name="Grigoriev I.V."/>
        </authorList>
    </citation>
    <scope>NUCLEOTIDE SEQUENCE [LARGE SCALE GENOMIC DNA]</scope>
    <source>
        <strain evidence="2 3">SO2202</strain>
    </source>
</reference>
<proteinExistence type="predicted"/>
<evidence type="ECO:0000313" key="2">
    <source>
        <dbReference type="EMBL" id="EMF12408.1"/>
    </source>
</evidence>
<sequence length="298" mass="32354">MRHFSYAAQGAVPGCPDRNSLPRCVHSHKASRSPGALRWKKFDVSVVPFQVASISQSLSRGRSCGSSCIRAISPAPWSRYLPEETGVKSDHLAEAGQVVPVVSVRQTMPELEICKSRNPEPGHRSKVGRVAAGSTSLEGEEKANFARVDSSSSCASYQYIKTASCPNSLIIMACRQSENIKSSSHSSRHHRKMPMDMLDAAITWTPKTGKADDPVQVSGLGILPAVSMDSSKHSIAMSDCCHLRDWCEVQYYNQTISAVAGSSRSKCRKEDTTMVIKSKPHGCCEVVKSTSCHRSVLG</sequence>
<dbReference type="GeneID" id="27898436"/>
<protein>
    <submittedName>
        <fullName evidence="2">Uncharacterized protein</fullName>
    </submittedName>
</protein>
<dbReference type="OrthoDB" id="10518302at2759"/>
<name>M3CF53_SPHMS</name>
<feature type="region of interest" description="Disordered" evidence="1">
    <location>
        <begin position="115"/>
        <end position="134"/>
    </location>
</feature>
<dbReference type="EMBL" id="KB456264">
    <property type="protein sequence ID" value="EMF12408.1"/>
    <property type="molecule type" value="Genomic_DNA"/>
</dbReference>